<proteinExistence type="predicted"/>
<accession>A0A7X5N3F8</accession>
<dbReference type="EMBL" id="JAAGYU010001710">
    <property type="protein sequence ID" value="NEL80582.1"/>
    <property type="molecule type" value="Genomic_DNA"/>
</dbReference>
<comment type="caution">
    <text evidence="1">The sequence shown here is derived from an EMBL/GenBank/DDBJ whole genome shotgun (WGS) entry which is preliminary data.</text>
</comment>
<evidence type="ECO:0000313" key="1">
    <source>
        <dbReference type="EMBL" id="NEL80582.1"/>
    </source>
</evidence>
<dbReference type="GO" id="GO:0008233">
    <property type="term" value="F:peptidase activity"/>
    <property type="evidence" value="ECO:0007669"/>
    <property type="project" value="UniProtKB-KW"/>
</dbReference>
<sequence>APLGGNPGRSVGEQRRIAYQYAMDLWGAVLQSNVEIKVYASFARLTCTATGGTLGQAGPNWIVNDFPGSKPNTLYPSALGDAIAGQDLVPDPSDPADVFSQFNGDLGK</sequence>
<keyword evidence="1" id="KW-0378">Hydrolase</keyword>
<protein>
    <submittedName>
        <fullName evidence="1">Serine protease</fullName>
    </submittedName>
</protein>
<organism evidence="1 2">
    <name type="scientific">Xanthomonas perforans</name>
    <dbReference type="NCBI Taxonomy" id="442694"/>
    <lineage>
        <taxon>Bacteria</taxon>
        <taxon>Pseudomonadati</taxon>
        <taxon>Pseudomonadota</taxon>
        <taxon>Gammaproteobacteria</taxon>
        <taxon>Lysobacterales</taxon>
        <taxon>Lysobacteraceae</taxon>
        <taxon>Xanthomonas</taxon>
    </lineage>
</organism>
<dbReference type="Proteomes" id="UP000471082">
    <property type="component" value="Unassembled WGS sequence"/>
</dbReference>
<name>A0A7X5N3F8_XANPE</name>
<feature type="non-terminal residue" evidence="1">
    <location>
        <position position="108"/>
    </location>
</feature>
<feature type="non-terminal residue" evidence="1">
    <location>
        <position position="1"/>
    </location>
</feature>
<reference evidence="1 2" key="1">
    <citation type="submission" date="2019-11" db="EMBL/GenBank/DDBJ databases">
        <title>Genome-resolved metagenomics to study the prevalence of co-infection and intraspecific heterogeneity among plant pathogen metapopulations.</title>
        <authorList>
            <person name="Newberry E."/>
            <person name="Bhandari R."/>
            <person name="Kemble J."/>
            <person name="Sikora E."/>
            <person name="Potnis N."/>
        </authorList>
    </citation>
    <scope>NUCLEOTIDE SEQUENCE [LARGE SCALE GENOMIC DNA]</scope>
    <source>
        <strain evidence="1">Xp_Tom_Tuscaloosa_18b</strain>
    </source>
</reference>
<evidence type="ECO:0000313" key="2">
    <source>
        <dbReference type="Proteomes" id="UP000471082"/>
    </source>
</evidence>
<gene>
    <name evidence="1" type="ORF">G3W61_30530</name>
</gene>
<dbReference type="GO" id="GO:0006508">
    <property type="term" value="P:proteolysis"/>
    <property type="evidence" value="ECO:0007669"/>
    <property type="project" value="UniProtKB-KW"/>
</dbReference>
<keyword evidence="1" id="KW-0645">Protease</keyword>
<dbReference type="AlphaFoldDB" id="A0A7X5N3F8"/>